<keyword evidence="4 6" id="KW-1133">Transmembrane helix</keyword>
<evidence type="ECO:0000313" key="9">
    <source>
        <dbReference type="Proteomes" id="UP000184476"/>
    </source>
</evidence>
<feature type="transmembrane region" description="Helical" evidence="6">
    <location>
        <begin position="53"/>
        <end position="74"/>
    </location>
</feature>
<evidence type="ECO:0000259" key="7">
    <source>
        <dbReference type="Pfam" id="PF02687"/>
    </source>
</evidence>
<evidence type="ECO:0000256" key="3">
    <source>
        <dbReference type="ARBA" id="ARBA00022692"/>
    </source>
</evidence>
<proteinExistence type="inferred from homology"/>
<feature type="transmembrane region" description="Helical" evidence="6">
    <location>
        <begin position="18"/>
        <end position="41"/>
    </location>
</feature>
<protein>
    <submittedName>
        <fullName evidence="8">FtsX-like permease family protein</fullName>
    </submittedName>
</protein>
<evidence type="ECO:0000256" key="5">
    <source>
        <dbReference type="ARBA" id="ARBA00023136"/>
    </source>
</evidence>
<feature type="transmembrane region" description="Helical" evidence="6">
    <location>
        <begin position="196"/>
        <end position="214"/>
    </location>
</feature>
<feature type="transmembrane region" description="Helical" evidence="6">
    <location>
        <begin position="226"/>
        <end position="250"/>
    </location>
</feature>
<feature type="transmembrane region" description="Helical" evidence="6">
    <location>
        <begin position="103"/>
        <end position="126"/>
    </location>
</feature>
<dbReference type="InterPro" id="IPR003838">
    <property type="entry name" value="ABC3_permease_C"/>
</dbReference>
<feature type="transmembrane region" description="Helical" evidence="6">
    <location>
        <begin position="282"/>
        <end position="305"/>
    </location>
</feature>
<dbReference type="Proteomes" id="UP000184476">
    <property type="component" value="Unassembled WGS sequence"/>
</dbReference>
<dbReference type="InterPro" id="IPR052536">
    <property type="entry name" value="ABC-4_Integral_Memb_Prot"/>
</dbReference>
<dbReference type="GO" id="GO:0055085">
    <property type="term" value="P:transmembrane transport"/>
    <property type="evidence" value="ECO:0007669"/>
    <property type="project" value="UniProtKB-UniRule"/>
</dbReference>
<name>A0A1M4SQV9_9BACL</name>
<keyword evidence="3 6" id="KW-0812">Transmembrane</keyword>
<evidence type="ECO:0000256" key="4">
    <source>
        <dbReference type="ARBA" id="ARBA00022989"/>
    </source>
</evidence>
<evidence type="ECO:0000256" key="2">
    <source>
        <dbReference type="ARBA" id="ARBA00022475"/>
    </source>
</evidence>
<dbReference type="AlphaFoldDB" id="A0A1M4SQV9"/>
<comment type="subcellular location">
    <subcellularLocation>
        <location evidence="1 6">Cell membrane</location>
        <topology evidence="1 6">Multi-pass membrane protein</topology>
    </subcellularLocation>
</comment>
<dbReference type="GO" id="GO:0005886">
    <property type="term" value="C:plasma membrane"/>
    <property type="evidence" value="ECO:0007669"/>
    <property type="project" value="UniProtKB-SubCell"/>
</dbReference>
<feature type="domain" description="ABC3 transporter permease C-terminal" evidence="7">
    <location>
        <begin position="62"/>
        <end position="177"/>
    </location>
</feature>
<keyword evidence="9" id="KW-1185">Reference proteome</keyword>
<feature type="transmembrane region" description="Helical" evidence="6">
    <location>
        <begin position="603"/>
        <end position="623"/>
    </location>
</feature>
<dbReference type="PANTHER" id="PTHR46795">
    <property type="entry name" value="ABC TRANSPORTER PERMEASE-RELATED-RELATED"/>
    <property type="match status" value="1"/>
</dbReference>
<keyword evidence="6" id="KW-0813">Transport</keyword>
<dbReference type="STRING" id="112248.SAMN05444392_10193"/>
<gene>
    <name evidence="8" type="ORF">SAMN05444392_10193</name>
</gene>
<keyword evidence="5 6" id="KW-0472">Membrane</keyword>
<dbReference type="PANTHER" id="PTHR46795:SF1">
    <property type="entry name" value="ABC TRANSPORTER PERMEASE PROTEIN"/>
    <property type="match status" value="1"/>
</dbReference>
<dbReference type="Pfam" id="PF02687">
    <property type="entry name" value="FtsX"/>
    <property type="match status" value="1"/>
</dbReference>
<dbReference type="EMBL" id="FQVL01000001">
    <property type="protein sequence ID" value="SHE34559.1"/>
    <property type="molecule type" value="Genomic_DNA"/>
</dbReference>
<reference evidence="8 9" key="1">
    <citation type="submission" date="2016-11" db="EMBL/GenBank/DDBJ databases">
        <authorList>
            <person name="Jaros S."/>
            <person name="Januszkiewicz K."/>
            <person name="Wedrychowicz H."/>
        </authorList>
    </citation>
    <scope>NUCLEOTIDE SEQUENCE [LARGE SCALE GENOMIC DNA]</scope>
    <source>
        <strain evidence="8 9">DSM 44666</strain>
    </source>
</reference>
<dbReference type="RefSeq" id="WP_073150243.1">
    <property type="nucleotide sequence ID" value="NZ_FQVL01000001.1"/>
</dbReference>
<feature type="transmembrane region" description="Helical" evidence="6">
    <location>
        <begin position="513"/>
        <end position="538"/>
    </location>
</feature>
<feature type="transmembrane region" description="Helical" evidence="6">
    <location>
        <begin position="146"/>
        <end position="175"/>
    </location>
</feature>
<evidence type="ECO:0000256" key="6">
    <source>
        <dbReference type="PIRNR" id="PIRNR018968"/>
    </source>
</evidence>
<sequence length="634" mass="73927">MTFQQLAFKNIRFHHRQYLAYFLSCTFTVWLFYQYLLLLLHPILRDETIPKQFVAFLYLIQGVIVLFSILFIGYSQSAFLKNRKKEIGLWQVMGMSIKQVTRILFWENMVFGCVAILIALLMGTVTSKLFFLGVSAVLELEKPIPFHFSIEAVIITILGYLILFSLLSYWARYTVKKVAIVDLFREAVQPKKTPRFSLWLVWVTLLTWIGGYILTFQVNIETVTLLMFPITAMVLLGTYLAYTQASVYLLQRLKDNKRISYLGKNLILFAQLRFRLKDNARILFLVTILTSIVLSSVGISLTYYLKANQLAEEQAPYSLSLINEPKGLTSDKVKQEIKRYGLKLKKEYHIPVFQIVLAESIAQEKKLPSQVSVISENDFLKFWNENRNKKLPKLKDGEVLIARNGGIHPLQQFNLPSKSLAFLEKKWTNNKEVMGVFFNENDTMRTLLVVTNHDFAQIKNHIDPKLRVMVHAYQFDDWQKSRTFFIYLHTVLQKNSITWLNGTNEVYHFIKQIFAPIMFVSLFIGFLFFLAAGSMLYFRLFTEQSYDRSQVVVLQKIGMDQSDAQSTITWQICILFFVPFFIGVCHASVAIKVFSVLFKEPVWSPFIYACIGYFVIYGLYYIWTKRIYVRSIIK</sequence>
<evidence type="ECO:0000256" key="1">
    <source>
        <dbReference type="ARBA" id="ARBA00004651"/>
    </source>
</evidence>
<organism evidence="8 9">
    <name type="scientific">Seinonella peptonophila</name>
    <dbReference type="NCBI Taxonomy" id="112248"/>
    <lineage>
        <taxon>Bacteria</taxon>
        <taxon>Bacillati</taxon>
        <taxon>Bacillota</taxon>
        <taxon>Bacilli</taxon>
        <taxon>Bacillales</taxon>
        <taxon>Thermoactinomycetaceae</taxon>
        <taxon>Seinonella</taxon>
    </lineage>
</organism>
<evidence type="ECO:0000313" key="8">
    <source>
        <dbReference type="EMBL" id="SHE34559.1"/>
    </source>
</evidence>
<feature type="transmembrane region" description="Helical" evidence="6">
    <location>
        <begin position="568"/>
        <end position="591"/>
    </location>
</feature>
<keyword evidence="2 6" id="KW-1003">Cell membrane</keyword>
<comment type="similarity">
    <text evidence="6">Belongs to the ABC-4 integral membrane protein family.</text>
</comment>
<dbReference type="InterPro" id="IPR027022">
    <property type="entry name" value="ABC_permease_BceB-typ"/>
</dbReference>
<dbReference type="PIRSF" id="PIRSF018968">
    <property type="entry name" value="ABC_permease_BceB"/>
    <property type="match status" value="1"/>
</dbReference>
<accession>A0A1M4SQV9</accession>